<evidence type="ECO:0000256" key="1">
    <source>
        <dbReference type="ARBA" id="ARBA00010617"/>
    </source>
</evidence>
<dbReference type="EMBL" id="CP058905">
    <property type="protein sequence ID" value="QLJ99539.1"/>
    <property type="molecule type" value="Genomic_DNA"/>
</dbReference>
<dbReference type="GO" id="GO:0020037">
    <property type="term" value="F:heme binding"/>
    <property type="evidence" value="ECO:0007669"/>
    <property type="project" value="InterPro"/>
</dbReference>
<dbReference type="AlphaFoldDB" id="A0A7D5Y9Q4"/>
<organism evidence="11">
    <name type="scientific">Micromonospora carbonacea</name>
    <dbReference type="NCBI Taxonomy" id="47853"/>
    <lineage>
        <taxon>Bacteria</taxon>
        <taxon>Bacillati</taxon>
        <taxon>Actinomycetota</taxon>
        <taxon>Actinomycetes</taxon>
        <taxon>Micromonosporales</taxon>
        <taxon>Micromonosporaceae</taxon>
        <taxon>Micromonospora</taxon>
    </lineage>
</organism>
<evidence type="ECO:0000256" key="6">
    <source>
        <dbReference type="ARBA" id="ARBA00023004"/>
    </source>
</evidence>
<dbReference type="GO" id="GO:0004497">
    <property type="term" value="F:monooxygenase activity"/>
    <property type="evidence" value="ECO:0007669"/>
    <property type="project" value="UniProtKB-KW"/>
</dbReference>
<dbReference type="PRINTS" id="PR00359">
    <property type="entry name" value="BP450"/>
</dbReference>
<dbReference type="SUPFAM" id="SSF48264">
    <property type="entry name" value="Cytochrome P450"/>
    <property type="match status" value="1"/>
</dbReference>
<evidence type="ECO:0000313" key="11">
    <source>
        <dbReference type="EMBL" id="QLJ99539.1"/>
    </source>
</evidence>
<dbReference type="PANTHER" id="PTHR46696">
    <property type="entry name" value="P450, PUTATIVE (EUROFUNG)-RELATED"/>
    <property type="match status" value="1"/>
</dbReference>
<dbReference type="InterPro" id="IPR036396">
    <property type="entry name" value="Cyt_P450_sf"/>
</dbReference>
<keyword evidence="5 10" id="KW-0560">Oxidoreductase</keyword>
<evidence type="ECO:0000256" key="5">
    <source>
        <dbReference type="ARBA" id="ARBA00023002"/>
    </source>
</evidence>
<comment type="pathway">
    <text evidence="9">Antibiotic biosynthesis; mycinamicin biosynthesis.</text>
</comment>
<dbReference type="FunFam" id="1.10.630.10:FF:000018">
    <property type="entry name" value="Cytochrome P450 monooxygenase"/>
    <property type="match status" value="1"/>
</dbReference>
<keyword evidence="2 10" id="KW-0349">Heme</keyword>
<keyword evidence="8" id="KW-0045">Antibiotic biosynthesis</keyword>
<dbReference type="CDD" id="cd11031">
    <property type="entry name" value="Cyp158A-like"/>
    <property type="match status" value="1"/>
</dbReference>
<evidence type="ECO:0000256" key="10">
    <source>
        <dbReference type="RuleBase" id="RU000461"/>
    </source>
</evidence>
<sequence>MVSDAVLQLSDLVYPFERQELGSPSPIYDWLREHHPLARVRTAYGTDAWLVSGHKEVRAVLVDERFSAGTPTTAGIEAAEPEDDPAKALFNLDPPDHTRLRRVSAPFFTVSQVKSLRPRLERIADGLVDAMVDSGAPADLVQAYVHPLVSGTLWEVLEVSEDLLPAFRAWADELREIREPSWDPDPATNPVLINRIKLRRTMQALIAERRRNPGDDIVSKFLAARERGEIVDEPELIVQLTGMVLGGIEPTFNMMGLALLTTLSEPGLLRRMRDDPDTIGAAVEEMLRYHAPTDIGFVRVAKTDVEIFDAHIKKGDVLIVALASANRDATVIPDAHRLDVTRTENPHVAFGYGRHHCLGAHLARLEIGTALAVLARRLPGLRLAVPFESVPRRLALAQFGPEELTVTW</sequence>
<dbReference type="InterPro" id="IPR001128">
    <property type="entry name" value="Cyt_P450"/>
</dbReference>
<dbReference type="Pfam" id="PF00067">
    <property type="entry name" value="p450"/>
    <property type="match status" value="1"/>
</dbReference>
<accession>A0A7D5Y9Q4</accession>
<keyword evidence="4" id="KW-0521">NADP</keyword>
<evidence type="ECO:0000256" key="9">
    <source>
        <dbReference type="ARBA" id="ARBA00060683"/>
    </source>
</evidence>
<dbReference type="GO" id="GO:0005506">
    <property type="term" value="F:iron ion binding"/>
    <property type="evidence" value="ECO:0007669"/>
    <property type="project" value="InterPro"/>
</dbReference>
<evidence type="ECO:0000256" key="7">
    <source>
        <dbReference type="ARBA" id="ARBA00023033"/>
    </source>
</evidence>
<evidence type="ECO:0000256" key="4">
    <source>
        <dbReference type="ARBA" id="ARBA00022857"/>
    </source>
</evidence>
<protein>
    <submittedName>
        <fullName evidence="11">Cytochrome P450</fullName>
    </submittedName>
</protein>
<keyword evidence="3 10" id="KW-0479">Metal-binding</keyword>
<proteinExistence type="inferred from homology"/>
<reference evidence="11" key="1">
    <citation type="submission" date="2020-08" db="EMBL/GenBank/DDBJ databases">
        <title>A bifunctional nitrone conjugated secondary metabolite targeting the ribosome.</title>
        <authorList>
            <person name="Limbrick E.M."/>
            <person name="Graf M."/>
            <person name="Derewacz D.K."/>
            <person name="Nguyen F."/>
            <person name="Spraggins J.M."/>
            <person name="Wieland M."/>
            <person name="Ynigez-Gutierrez A.E."/>
            <person name="Reisman B.J."/>
            <person name="Zinshteyn B."/>
            <person name="McCulloch K."/>
            <person name="Iverson T.M."/>
            <person name="Green R."/>
            <person name="Wilson D.N."/>
            <person name="Bachmann B.O."/>
        </authorList>
    </citation>
    <scope>NUCLEOTIDE SEQUENCE</scope>
    <source>
        <strain evidence="11">Africana</strain>
    </source>
</reference>
<dbReference type="SMR" id="A0A7D5Y9Q4"/>
<gene>
    <name evidence="11" type="ORF">HZU44_05290</name>
</gene>
<dbReference type="Gene3D" id="1.10.630.10">
    <property type="entry name" value="Cytochrome P450"/>
    <property type="match status" value="1"/>
</dbReference>
<evidence type="ECO:0000256" key="2">
    <source>
        <dbReference type="ARBA" id="ARBA00022617"/>
    </source>
</evidence>
<dbReference type="GO" id="GO:0016705">
    <property type="term" value="F:oxidoreductase activity, acting on paired donors, with incorporation or reduction of molecular oxygen"/>
    <property type="evidence" value="ECO:0007669"/>
    <property type="project" value="InterPro"/>
</dbReference>
<evidence type="ECO:0000256" key="3">
    <source>
        <dbReference type="ARBA" id="ARBA00022723"/>
    </source>
</evidence>
<dbReference type="PANTHER" id="PTHR46696:SF6">
    <property type="entry name" value="P450, PUTATIVE (EUROFUNG)-RELATED"/>
    <property type="match status" value="1"/>
</dbReference>
<dbReference type="PROSITE" id="PS00086">
    <property type="entry name" value="CYTOCHROME_P450"/>
    <property type="match status" value="1"/>
</dbReference>
<name>A0A7D5Y9Q4_9ACTN</name>
<evidence type="ECO:0000256" key="8">
    <source>
        <dbReference type="ARBA" id="ARBA00023194"/>
    </source>
</evidence>
<dbReference type="InterPro" id="IPR002397">
    <property type="entry name" value="Cyt_P450_B"/>
</dbReference>
<keyword evidence="6 10" id="KW-0408">Iron</keyword>
<dbReference type="GO" id="GO:0017000">
    <property type="term" value="P:antibiotic biosynthetic process"/>
    <property type="evidence" value="ECO:0007669"/>
    <property type="project" value="UniProtKB-KW"/>
</dbReference>
<comment type="similarity">
    <text evidence="1 10">Belongs to the cytochrome P450 family.</text>
</comment>
<keyword evidence="7 10" id="KW-0503">Monooxygenase</keyword>
<dbReference type="InterPro" id="IPR017972">
    <property type="entry name" value="Cyt_P450_CS"/>
</dbReference>